<dbReference type="Gene3D" id="2.30.42.10">
    <property type="match status" value="1"/>
</dbReference>
<dbReference type="PANTHER" id="PTHR32060:SF29">
    <property type="entry name" value="CARBOXY-TERMINAL PROCESSING PROTEASE CTPB"/>
    <property type="match status" value="1"/>
</dbReference>
<dbReference type="SMART" id="SM00245">
    <property type="entry name" value="TSPc"/>
    <property type="match status" value="1"/>
</dbReference>
<dbReference type="RefSeq" id="WP_235420720.1">
    <property type="nucleotide sequence ID" value="NZ_JXRQ01000025.1"/>
</dbReference>
<dbReference type="InterPro" id="IPR036034">
    <property type="entry name" value="PDZ_sf"/>
</dbReference>
<name>A0A0C2VC99_9BACL</name>
<gene>
    <name evidence="7" type="ORF">KP77_26640</name>
</gene>
<dbReference type="InterPro" id="IPR029045">
    <property type="entry name" value="ClpP/crotonase-like_dom_sf"/>
</dbReference>
<evidence type="ECO:0000256" key="4">
    <source>
        <dbReference type="ARBA" id="ARBA00022825"/>
    </source>
</evidence>
<dbReference type="Pfam" id="PF03572">
    <property type="entry name" value="Peptidase_S41"/>
    <property type="match status" value="1"/>
</dbReference>
<reference evidence="7 8" key="1">
    <citation type="submission" date="2015-01" db="EMBL/GenBank/DDBJ databases">
        <title>Genome sequence of Jeotgalibacillus alimentarius.</title>
        <authorList>
            <person name="Goh K.M."/>
            <person name="Chan K.-G."/>
            <person name="Yaakop A.S."/>
            <person name="Ee R."/>
            <person name="Gan H.M."/>
            <person name="Chan C.S."/>
        </authorList>
    </citation>
    <scope>NUCLEOTIDE SEQUENCE [LARGE SCALE GENOMIC DNA]</scope>
    <source>
        <strain evidence="7 8">YKJ-13</strain>
    </source>
</reference>
<dbReference type="STRING" id="135826.KP77_26640"/>
<dbReference type="InterPro" id="IPR004447">
    <property type="entry name" value="Peptidase_S41A"/>
</dbReference>
<dbReference type="FunFam" id="2.30.42.10:FF:000063">
    <property type="entry name" value="Peptidase, S41 family"/>
    <property type="match status" value="1"/>
</dbReference>
<dbReference type="GO" id="GO:0004175">
    <property type="term" value="F:endopeptidase activity"/>
    <property type="evidence" value="ECO:0007669"/>
    <property type="project" value="TreeGrafter"/>
</dbReference>
<keyword evidence="8" id="KW-1185">Reference proteome</keyword>
<dbReference type="InterPro" id="IPR041489">
    <property type="entry name" value="PDZ_6"/>
</dbReference>
<dbReference type="SUPFAM" id="SSF50156">
    <property type="entry name" value="PDZ domain-like"/>
    <property type="match status" value="1"/>
</dbReference>
<evidence type="ECO:0000256" key="5">
    <source>
        <dbReference type="RuleBase" id="RU004404"/>
    </source>
</evidence>
<comment type="similarity">
    <text evidence="1 5">Belongs to the peptidase S41A family.</text>
</comment>
<evidence type="ECO:0000256" key="1">
    <source>
        <dbReference type="ARBA" id="ARBA00009179"/>
    </source>
</evidence>
<evidence type="ECO:0000256" key="3">
    <source>
        <dbReference type="ARBA" id="ARBA00022801"/>
    </source>
</evidence>
<dbReference type="SUPFAM" id="SSF52096">
    <property type="entry name" value="ClpP/crotonase"/>
    <property type="match status" value="1"/>
</dbReference>
<dbReference type="InterPro" id="IPR036365">
    <property type="entry name" value="PGBD-like_sf"/>
</dbReference>
<dbReference type="CDD" id="cd07560">
    <property type="entry name" value="Peptidase_S41_CPP"/>
    <property type="match status" value="1"/>
</dbReference>
<dbReference type="CDD" id="cd06782">
    <property type="entry name" value="cpPDZ_CPP-like"/>
    <property type="match status" value="1"/>
</dbReference>
<feature type="domain" description="PDZ" evidence="6">
    <location>
        <begin position="77"/>
        <end position="153"/>
    </location>
</feature>
<dbReference type="EMBL" id="JXRQ01000025">
    <property type="protein sequence ID" value="KIL46537.1"/>
    <property type="molecule type" value="Genomic_DNA"/>
</dbReference>
<dbReference type="Pfam" id="PF01471">
    <property type="entry name" value="PG_binding_1"/>
    <property type="match status" value="1"/>
</dbReference>
<dbReference type="GO" id="GO:0007165">
    <property type="term" value="P:signal transduction"/>
    <property type="evidence" value="ECO:0007669"/>
    <property type="project" value="TreeGrafter"/>
</dbReference>
<keyword evidence="4 5" id="KW-0720">Serine protease</keyword>
<dbReference type="InterPro" id="IPR036366">
    <property type="entry name" value="PGBDSf"/>
</dbReference>
<dbReference type="PROSITE" id="PS50106">
    <property type="entry name" value="PDZ"/>
    <property type="match status" value="1"/>
</dbReference>
<dbReference type="Pfam" id="PF22694">
    <property type="entry name" value="CtpB_N-like"/>
    <property type="match status" value="1"/>
</dbReference>
<comment type="caution">
    <text evidence="7">The sequence shown here is derived from an EMBL/GenBank/DDBJ whole genome shotgun (WGS) entry which is preliminary data.</text>
</comment>
<dbReference type="InterPro" id="IPR002477">
    <property type="entry name" value="Peptidoglycan-bd-like"/>
</dbReference>
<evidence type="ECO:0000259" key="6">
    <source>
        <dbReference type="PROSITE" id="PS50106"/>
    </source>
</evidence>
<evidence type="ECO:0000256" key="2">
    <source>
        <dbReference type="ARBA" id="ARBA00022670"/>
    </source>
</evidence>
<dbReference type="PATRIC" id="fig|135826.4.peg.2650"/>
<keyword evidence="2 5" id="KW-0645">Protease</keyword>
<evidence type="ECO:0000313" key="8">
    <source>
        <dbReference type="Proteomes" id="UP000031950"/>
    </source>
</evidence>
<proteinExistence type="inferred from homology"/>
<dbReference type="SUPFAM" id="SSF47090">
    <property type="entry name" value="PGBD-like"/>
    <property type="match status" value="1"/>
</dbReference>
<dbReference type="AlphaFoldDB" id="A0A0C2VC99"/>
<dbReference type="GO" id="GO:0030288">
    <property type="term" value="C:outer membrane-bounded periplasmic space"/>
    <property type="evidence" value="ECO:0007669"/>
    <property type="project" value="TreeGrafter"/>
</dbReference>
<dbReference type="NCBIfam" id="TIGR00225">
    <property type="entry name" value="prc"/>
    <property type="match status" value="1"/>
</dbReference>
<dbReference type="GO" id="GO:0006508">
    <property type="term" value="P:proteolysis"/>
    <property type="evidence" value="ECO:0007669"/>
    <property type="project" value="UniProtKB-KW"/>
</dbReference>
<keyword evidence="3 5" id="KW-0378">Hydrolase</keyword>
<dbReference type="InterPro" id="IPR005151">
    <property type="entry name" value="Tail-specific_protease"/>
</dbReference>
<protein>
    <recommendedName>
        <fullName evidence="6">PDZ domain-containing protein</fullName>
    </recommendedName>
</protein>
<dbReference type="Gene3D" id="3.90.226.10">
    <property type="entry name" value="2-enoyl-CoA Hydratase, Chain A, domain 1"/>
    <property type="match status" value="1"/>
</dbReference>
<dbReference type="Proteomes" id="UP000031950">
    <property type="component" value="Unassembled WGS sequence"/>
</dbReference>
<accession>A0A0C2VC99</accession>
<dbReference type="PANTHER" id="PTHR32060">
    <property type="entry name" value="TAIL-SPECIFIC PROTEASE"/>
    <property type="match status" value="1"/>
</dbReference>
<dbReference type="Pfam" id="PF17820">
    <property type="entry name" value="PDZ_6"/>
    <property type="match status" value="1"/>
</dbReference>
<dbReference type="GO" id="GO:0008236">
    <property type="term" value="F:serine-type peptidase activity"/>
    <property type="evidence" value="ECO:0007669"/>
    <property type="project" value="UniProtKB-KW"/>
</dbReference>
<dbReference type="SMART" id="SM00228">
    <property type="entry name" value="PDZ"/>
    <property type="match status" value="1"/>
</dbReference>
<dbReference type="Gene3D" id="3.30.750.44">
    <property type="match status" value="1"/>
</dbReference>
<dbReference type="InterPro" id="IPR001478">
    <property type="entry name" value="PDZ"/>
</dbReference>
<dbReference type="InterPro" id="IPR055210">
    <property type="entry name" value="CtpA/B_N"/>
</dbReference>
<organism evidence="7 8">
    <name type="scientific">Jeotgalibacillus alimentarius</name>
    <dbReference type="NCBI Taxonomy" id="135826"/>
    <lineage>
        <taxon>Bacteria</taxon>
        <taxon>Bacillati</taxon>
        <taxon>Bacillota</taxon>
        <taxon>Bacilli</taxon>
        <taxon>Bacillales</taxon>
        <taxon>Caryophanaceae</taxon>
        <taxon>Jeotgalibacillus</taxon>
    </lineage>
</organism>
<sequence length="465" mass="51648">MKRVLMIILCMVLGAGVYYSADRFLMKRVPEEVSLEQSKIEKAQQMIKDSYVEKVDEQVLLDGALKGMVAALGDPYSVYMDEQASKQFHQSLDSTFSGIGAEITQEEGKFLIVAPLKDSPAEEAGLKPNDVITHVDNEEINGLTIYELTAKIRGPKGSRVQLGIERSESEKSLTINVVRDDIPVETVTHKMYEREGKKTGYIEIKTFGEGTGKDVRLALEELEKSELAGLIVDVRGNPGGLLSSVEEVLSHFITDKKPFMYVEQRSGKREALTSATKAKKEYPITVLIDEGSASASEILAAAMYEVEGYTLIGTTTFGKGTVQQSLELGDGSQMKLTVSKWLTPDKRWIHKKGIQPTLEVVQPDLFELSPVQSSIILKRGMNDERVSALQKLLIGLGYEVDRTDGYFSNSTEKAILSFQKKSNLKETGEVNTSTLKKLTTTLEDYKKNPNHDHQLQSAIEFIARH</sequence>
<evidence type="ECO:0000313" key="7">
    <source>
        <dbReference type="EMBL" id="KIL46537.1"/>
    </source>
</evidence>
<dbReference type="Gene3D" id="1.10.101.10">
    <property type="entry name" value="PGBD-like superfamily/PGBD"/>
    <property type="match status" value="1"/>
</dbReference>